<reference evidence="2 3" key="1">
    <citation type="submission" date="2022-10" db="EMBL/GenBank/DDBJ databases">
        <title>Comparative genomic analysis of Cohnella hashimotonis sp. nov., isolated from the International Space Station.</title>
        <authorList>
            <person name="Simpson A."/>
            <person name="Venkateswaran K."/>
        </authorList>
    </citation>
    <scope>NUCLEOTIDE SEQUENCE [LARGE SCALE GENOMIC DNA]</scope>
    <source>
        <strain evidence="2 3">DSM 18997</strain>
    </source>
</reference>
<evidence type="ECO:0000313" key="2">
    <source>
        <dbReference type="EMBL" id="MDG0789835.1"/>
    </source>
</evidence>
<comment type="caution">
    <text evidence="2">The sequence shown here is derived from an EMBL/GenBank/DDBJ whole genome shotgun (WGS) entry which is preliminary data.</text>
</comment>
<proteinExistence type="predicted"/>
<dbReference type="InterPro" id="IPR018961">
    <property type="entry name" value="DnaJ_homolog_subfam-C_membr-28"/>
</dbReference>
<name>A0A9X4KDF3_9BACL</name>
<organism evidence="2 3">
    <name type="scientific">Cohnella ginsengisoli</name>
    <dbReference type="NCBI Taxonomy" id="425004"/>
    <lineage>
        <taxon>Bacteria</taxon>
        <taxon>Bacillati</taxon>
        <taxon>Bacillota</taxon>
        <taxon>Bacilli</taxon>
        <taxon>Bacillales</taxon>
        <taxon>Paenibacillaceae</taxon>
        <taxon>Cohnella</taxon>
    </lineage>
</organism>
<evidence type="ECO:0000259" key="1">
    <source>
        <dbReference type="Pfam" id="PF09350"/>
    </source>
</evidence>
<dbReference type="InterPro" id="IPR052573">
    <property type="entry name" value="DnaJ_C_subfamily_28"/>
</dbReference>
<dbReference type="EMBL" id="JAPDHZ010000002">
    <property type="protein sequence ID" value="MDG0789835.1"/>
    <property type="molecule type" value="Genomic_DNA"/>
</dbReference>
<dbReference type="AlphaFoldDB" id="A0A9X4KDF3"/>
<accession>A0A9X4KDF3</accession>
<keyword evidence="3" id="KW-1185">Reference proteome</keyword>
<protein>
    <submittedName>
        <fullName evidence="2">DUF1992 domain-containing protein</fullName>
    </submittedName>
</protein>
<gene>
    <name evidence="2" type="ORF">OMP38_02470</name>
</gene>
<evidence type="ECO:0000313" key="3">
    <source>
        <dbReference type="Proteomes" id="UP001153387"/>
    </source>
</evidence>
<sequence length="131" mass="14753">MNWIVSIAEQKIREAEKSGQFDGLSGQGKPLPEDDLAGVPEELRLSYKLLKNAGALPEELQIRKDLVSLSDLLEACRDPAQSAKLKGELSEKRLRYRLMMNERGWTQQDAYEQYADAVYAKLTRADADKAP</sequence>
<dbReference type="PANTHER" id="PTHR39158">
    <property type="entry name" value="OS08G0560600 PROTEIN"/>
    <property type="match status" value="1"/>
</dbReference>
<feature type="domain" description="DnaJ homologue subfamily C member 28 conserved" evidence="1">
    <location>
        <begin position="7"/>
        <end position="73"/>
    </location>
</feature>
<dbReference type="Proteomes" id="UP001153387">
    <property type="component" value="Unassembled WGS sequence"/>
</dbReference>
<dbReference type="Pfam" id="PF09350">
    <property type="entry name" value="DJC28_CD"/>
    <property type="match status" value="1"/>
</dbReference>
<dbReference type="RefSeq" id="WP_277563726.1">
    <property type="nucleotide sequence ID" value="NZ_JAPDHZ010000002.1"/>
</dbReference>
<dbReference type="PANTHER" id="PTHR39158:SF1">
    <property type="entry name" value="DNAJ HOMOLOG SUBFAMILY C MEMBER 28"/>
    <property type="match status" value="1"/>
</dbReference>